<keyword evidence="3" id="KW-1185">Reference proteome</keyword>
<dbReference type="EMBL" id="CP074402">
    <property type="protein sequence ID" value="QVJ00402.1"/>
    <property type="molecule type" value="Genomic_DNA"/>
</dbReference>
<evidence type="ECO:0000256" key="1">
    <source>
        <dbReference type="SAM" id="MobiDB-lite"/>
    </source>
</evidence>
<sequence>MTRRNRRPAATNPDLMAVLGLAAPEPELVDAARTREHVARLLAAGWGSRSIARRSGVDRRAVRALWAGRSAGLPPTRRVHAGTQESILAIRPDDPKPDPDGQRDREPGASFSLGS</sequence>
<gene>
    <name evidence="2" type="ORF">KGD82_16715</name>
</gene>
<name>A0A975L832_9ACTN</name>
<reference evidence="2" key="1">
    <citation type="submission" date="2021-05" db="EMBL/GenBank/DDBJ databases">
        <authorList>
            <person name="Kaiqin L."/>
            <person name="Jian G."/>
        </authorList>
    </citation>
    <scope>NUCLEOTIDE SEQUENCE</scope>
    <source>
        <strain evidence="2">HDS5</strain>
    </source>
</reference>
<accession>A0A975L832</accession>
<dbReference type="AlphaFoldDB" id="A0A975L832"/>
<feature type="compositionally biased region" description="Basic and acidic residues" evidence="1">
    <location>
        <begin position="91"/>
        <end position="107"/>
    </location>
</feature>
<proteinExistence type="predicted"/>
<feature type="region of interest" description="Disordered" evidence="1">
    <location>
        <begin position="72"/>
        <end position="115"/>
    </location>
</feature>
<evidence type="ECO:0000313" key="2">
    <source>
        <dbReference type="EMBL" id="QVJ00402.1"/>
    </source>
</evidence>
<dbReference type="Proteomes" id="UP000682416">
    <property type="component" value="Chromosome"/>
</dbReference>
<protein>
    <submittedName>
        <fullName evidence="2">Uncharacterized protein</fullName>
    </submittedName>
</protein>
<dbReference type="KEGG" id="nec:KGD82_16715"/>
<evidence type="ECO:0000313" key="3">
    <source>
        <dbReference type="Proteomes" id="UP000682416"/>
    </source>
</evidence>
<organism evidence="2 3">
    <name type="scientific">Nocardiopsis eucommiae</name>
    <dbReference type="NCBI Taxonomy" id="2831970"/>
    <lineage>
        <taxon>Bacteria</taxon>
        <taxon>Bacillati</taxon>
        <taxon>Actinomycetota</taxon>
        <taxon>Actinomycetes</taxon>
        <taxon>Streptosporangiales</taxon>
        <taxon>Nocardiopsidaceae</taxon>
        <taxon>Nocardiopsis</taxon>
    </lineage>
</organism>